<keyword evidence="2" id="KW-1185">Reference proteome</keyword>
<name>A0A0A6RTJ1_9GAMM</name>
<evidence type="ECO:0000313" key="1">
    <source>
        <dbReference type="EMBL" id="KHD07196.1"/>
    </source>
</evidence>
<proteinExistence type="predicted"/>
<gene>
    <name evidence="1" type="ORF">PN36_32775</name>
</gene>
<protein>
    <submittedName>
        <fullName evidence="1">Uncharacterized protein</fullName>
    </submittedName>
</protein>
<reference evidence="1 2" key="1">
    <citation type="journal article" date="2016" name="Front. Microbiol.">
        <title>Single-Cell (Meta-)Genomics of a Dimorphic Candidatus Thiomargarita nelsonii Reveals Genomic Plasticity.</title>
        <authorList>
            <person name="Flood B.E."/>
            <person name="Fliss P."/>
            <person name="Jones D.S."/>
            <person name="Dick G.J."/>
            <person name="Jain S."/>
            <person name="Kaster A.K."/>
            <person name="Winkel M."/>
            <person name="Mussmann M."/>
            <person name="Bailey J."/>
        </authorList>
    </citation>
    <scope>NUCLEOTIDE SEQUENCE [LARGE SCALE GENOMIC DNA]</scope>
    <source>
        <strain evidence="1">Hydrate Ridge</strain>
    </source>
</reference>
<dbReference type="AlphaFoldDB" id="A0A0A6RTJ1"/>
<dbReference type="EMBL" id="JSZA02000301">
    <property type="protein sequence ID" value="KHD07196.1"/>
    <property type="molecule type" value="Genomic_DNA"/>
</dbReference>
<accession>A0A0A6RTJ1</accession>
<organism evidence="1 2">
    <name type="scientific">Candidatus Thiomargarita nelsonii</name>
    <dbReference type="NCBI Taxonomy" id="1003181"/>
    <lineage>
        <taxon>Bacteria</taxon>
        <taxon>Pseudomonadati</taxon>
        <taxon>Pseudomonadota</taxon>
        <taxon>Gammaproteobacteria</taxon>
        <taxon>Thiotrichales</taxon>
        <taxon>Thiotrichaceae</taxon>
        <taxon>Thiomargarita</taxon>
    </lineage>
</organism>
<sequence>MIFLIAVRYKIVLFIAFIINKLLEELIFLTAFKTDKSKYRADLLAITVCAAEYRYNFDLYCKAYFESVVVCDELLTELIKFEADTQEEILE</sequence>
<dbReference type="Proteomes" id="UP000030428">
    <property type="component" value="Unassembled WGS sequence"/>
</dbReference>
<evidence type="ECO:0000313" key="2">
    <source>
        <dbReference type="Proteomes" id="UP000030428"/>
    </source>
</evidence>
<comment type="caution">
    <text evidence="1">The sequence shown here is derived from an EMBL/GenBank/DDBJ whole genome shotgun (WGS) entry which is preliminary data.</text>
</comment>